<name>A0A9X3AGT2_9PSEU</name>
<accession>A0A9X3AGT2</accession>
<reference evidence="1" key="1">
    <citation type="submission" date="2022-08" db="EMBL/GenBank/DDBJ databases">
        <authorList>
            <person name="Tistechok S."/>
            <person name="Samborskyy M."/>
            <person name="Roman I."/>
        </authorList>
    </citation>
    <scope>NUCLEOTIDE SEQUENCE</scope>
    <source>
        <strain evidence="1">DSM 103496</strain>
    </source>
</reference>
<evidence type="ECO:0000313" key="2">
    <source>
        <dbReference type="Proteomes" id="UP001141259"/>
    </source>
</evidence>
<dbReference type="EMBL" id="JANYMP010000012">
    <property type="protein sequence ID" value="MCS7480031.1"/>
    <property type="molecule type" value="Genomic_DNA"/>
</dbReference>
<protein>
    <submittedName>
        <fullName evidence="1">Uncharacterized protein</fullName>
    </submittedName>
</protein>
<proteinExistence type="predicted"/>
<dbReference type="Proteomes" id="UP001141259">
    <property type="component" value="Unassembled WGS sequence"/>
</dbReference>
<dbReference type="RefSeq" id="WP_259625529.1">
    <property type="nucleotide sequence ID" value="NZ_JANYMP010000012.1"/>
</dbReference>
<organism evidence="1 2">
    <name type="scientific">Umezawaea endophytica</name>
    <dbReference type="NCBI Taxonomy" id="1654476"/>
    <lineage>
        <taxon>Bacteria</taxon>
        <taxon>Bacillati</taxon>
        <taxon>Actinomycetota</taxon>
        <taxon>Actinomycetes</taxon>
        <taxon>Pseudonocardiales</taxon>
        <taxon>Pseudonocardiaceae</taxon>
        <taxon>Umezawaea</taxon>
    </lineage>
</organism>
<keyword evidence="2" id="KW-1185">Reference proteome</keyword>
<comment type="caution">
    <text evidence="1">The sequence shown here is derived from an EMBL/GenBank/DDBJ whole genome shotgun (WGS) entry which is preliminary data.</text>
</comment>
<evidence type="ECO:0000313" key="1">
    <source>
        <dbReference type="EMBL" id="MCS7480031.1"/>
    </source>
</evidence>
<dbReference type="Gene3D" id="3.20.20.80">
    <property type="entry name" value="Glycosidases"/>
    <property type="match status" value="1"/>
</dbReference>
<dbReference type="AlphaFoldDB" id="A0A9X3AGT2"/>
<gene>
    <name evidence="1" type="ORF">NZH93_24505</name>
</gene>
<sequence>MPLLTANGAAYSARELTPWELDEYTRGGGYDVRFLIRGIGYPASPKCVSHYPGSLDRHRAAGRIVLLRHRVGTDDFAGGWDAGQAHARAALADARIEGYPENLPLIFTCDRRLDEVDRDEIPLSTALSYLDGVADVIGFDRTWCSGYADLVHVAQDIGAAAGFVLRGPETGVRDGIAFHRSDGERIFPGRIEADLLKAYVDLDAFEGDDFLMGLEPWQQERMYDRIMSMSAGVAGESFNGRQFEHHEQRLAGIDHKLDVIGGVLTRLAMRDGGLDLTDEETAMLASRLGSPTTSDLGDLADHLSLHLDLGRDTVYRVLEELYQPSTVRVMKHARTPSHAAADDLSGQAS</sequence>